<evidence type="ECO:0000313" key="4">
    <source>
        <dbReference type="Proteomes" id="UP001500200"/>
    </source>
</evidence>
<dbReference type="Gene3D" id="3.40.190.10">
    <property type="entry name" value="Periplasmic binding protein-like II"/>
    <property type="match status" value="2"/>
</dbReference>
<evidence type="ECO:0008006" key="5">
    <source>
        <dbReference type="Google" id="ProtNLM"/>
    </source>
</evidence>
<reference evidence="4" key="1">
    <citation type="journal article" date="2019" name="Int. J. Syst. Evol. Microbiol.">
        <title>The Global Catalogue of Microorganisms (GCM) 10K type strain sequencing project: providing services to taxonomists for standard genome sequencing and annotation.</title>
        <authorList>
            <consortium name="The Broad Institute Genomics Platform"/>
            <consortium name="The Broad Institute Genome Sequencing Center for Infectious Disease"/>
            <person name="Wu L."/>
            <person name="Ma J."/>
        </authorList>
    </citation>
    <scope>NUCLEOTIDE SEQUENCE [LARGE SCALE GENOMIC DNA]</scope>
    <source>
        <strain evidence="4">JCM 18514</strain>
    </source>
</reference>
<dbReference type="PANTHER" id="PTHR30006">
    <property type="entry name" value="THIAMINE-BINDING PERIPLASMIC PROTEIN-RELATED"/>
    <property type="match status" value="1"/>
</dbReference>
<evidence type="ECO:0000256" key="2">
    <source>
        <dbReference type="SAM" id="SignalP"/>
    </source>
</evidence>
<feature type="signal peptide" evidence="2">
    <location>
        <begin position="1"/>
        <end position="27"/>
    </location>
</feature>
<dbReference type="SUPFAM" id="SSF53850">
    <property type="entry name" value="Periplasmic binding protein-like II"/>
    <property type="match status" value="1"/>
</dbReference>
<dbReference type="PANTHER" id="PTHR30006:SF2">
    <property type="entry name" value="ABC TRANSPORTER SUBSTRATE-BINDING PROTEIN"/>
    <property type="match status" value="1"/>
</dbReference>
<dbReference type="Pfam" id="PF13531">
    <property type="entry name" value="SBP_bac_11"/>
    <property type="match status" value="1"/>
</dbReference>
<sequence>MRSFFRSGGRRKLAASAILVTAALAMAGCGNGGATSGATDVKSGPPVDVQASAWSSLEKNANDEGALTIYSSMGQQESEPRLYGAFKKAYPNIKINIVFLGTGDLINRLNQEMSGQVKSADVVMHASPGWFADTYKAGNLAALQISPDNQSAGWDKMLDGNSYATWWGFQYLLGYAKSQPAPPTDLKALLDANPHAKIGLVNPHVAQAVANVYETLRQTYGDGILDQLAASSYTIFNSNSQLSSALAAGSVDYAYPDQVNTTGPLIVKGAPIAQEATQKAQAGANYNVAVIKNAPHPDAAQIWANFVMSKAGQEAIVQDNAPAGTVPTSVPNAVPWKAVNFLDATQWTTDKWNAWISKYWTPRFK</sequence>
<gene>
    <name evidence="3" type="ORF">GCM10023346_20680</name>
</gene>
<evidence type="ECO:0000313" key="3">
    <source>
        <dbReference type="EMBL" id="GAA5194084.1"/>
    </source>
</evidence>
<organism evidence="3 4">
    <name type="scientific">Arthrobacter gyeryongensis</name>
    <dbReference type="NCBI Taxonomy" id="1650592"/>
    <lineage>
        <taxon>Bacteria</taxon>
        <taxon>Bacillati</taxon>
        <taxon>Actinomycetota</taxon>
        <taxon>Actinomycetes</taxon>
        <taxon>Micrococcales</taxon>
        <taxon>Micrococcaceae</taxon>
        <taxon>Arthrobacter</taxon>
    </lineage>
</organism>
<dbReference type="PROSITE" id="PS51257">
    <property type="entry name" value="PROKAR_LIPOPROTEIN"/>
    <property type="match status" value="1"/>
</dbReference>
<keyword evidence="1 2" id="KW-0732">Signal</keyword>
<protein>
    <recommendedName>
        <fullName evidence="5">ABC transporter substrate-binding protein</fullName>
    </recommendedName>
</protein>
<name>A0ABP9SDG5_9MICC</name>
<keyword evidence="4" id="KW-1185">Reference proteome</keyword>
<accession>A0ABP9SDG5</accession>
<dbReference type="EMBL" id="BAABKK010000011">
    <property type="protein sequence ID" value="GAA5194084.1"/>
    <property type="molecule type" value="Genomic_DNA"/>
</dbReference>
<evidence type="ECO:0000256" key="1">
    <source>
        <dbReference type="ARBA" id="ARBA00022729"/>
    </source>
</evidence>
<dbReference type="Proteomes" id="UP001500200">
    <property type="component" value="Unassembled WGS sequence"/>
</dbReference>
<dbReference type="RefSeq" id="WP_345449247.1">
    <property type="nucleotide sequence ID" value="NZ_BAABKK010000011.1"/>
</dbReference>
<feature type="chain" id="PRO_5045316740" description="ABC transporter substrate-binding protein" evidence="2">
    <location>
        <begin position="28"/>
        <end position="365"/>
    </location>
</feature>
<proteinExistence type="predicted"/>
<comment type="caution">
    <text evidence="3">The sequence shown here is derived from an EMBL/GenBank/DDBJ whole genome shotgun (WGS) entry which is preliminary data.</text>
</comment>